<reference evidence="1 2" key="1">
    <citation type="submission" date="2018-01" db="EMBL/GenBank/DDBJ databases">
        <title>Successful Treatment of Persistent Burkholderia cepacia Bacteremia with Ceftazidime-Avibactam.</title>
        <authorList>
            <person name="Tamma P."/>
            <person name="Fan Y."/>
            <person name="Bergman Y."/>
            <person name="Sick-Samuels A."/>
            <person name="Hsu A."/>
            <person name="Timp W."/>
            <person name="Simner P."/>
        </authorList>
    </citation>
    <scope>NUCLEOTIDE SEQUENCE [LARGE SCALE GENOMIC DNA]</scope>
    <source>
        <strain evidence="1 2">170816</strain>
    </source>
</reference>
<gene>
    <name evidence="1" type="ORF">C3743_25545</name>
</gene>
<dbReference type="AlphaFoldDB" id="A0A2S5DWL5"/>
<dbReference type="Proteomes" id="UP000238655">
    <property type="component" value="Chromosome 1"/>
</dbReference>
<evidence type="ECO:0000313" key="1">
    <source>
        <dbReference type="EMBL" id="POZ83474.1"/>
    </source>
</evidence>
<protein>
    <submittedName>
        <fullName evidence="1">Uncharacterized protein</fullName>
    </submittedName>
</protein>
<comment type="caution">
    <text evidence="1">The sequence shown here is derived from an EMBL/GenBank/DDBJ whole genome shotgun (WGS) entry which is preliminary data.</text>
</comment>
<sequence>MSGRAAALANAAARTGTYEESATIERREKDTRKAFVELAGNMRDSRGFPLIFNGSDSEKRCRLPILELTAPLAIGPDQD</sequence>
<dbReference type="EMBL" id="PQVP01000002">
    <property type="protein sequence ID" value="POZ83474.1"/>
    <property type="molecule type" value="Genomic_DNA"/>
</dbReference>
<proteinExistence type="predicted"/>
<name>A0A2S5DWL5_9BURK</name>
<organism evidence="1 2">
    <name type="scientific">Burkholderia contaminans</name>
    <dbReference type="NCBI Taxonomy" id="488447"/>
    <lineage>
        <taxon>Bacteria</taxon>
        <taxon>Pseudomonadati</taxon>
        <taxon>Pseudomonadota</taxon>
        <taxon>Betaproteobacteria</taxon>
        <taxon>Burkholderiales</taxon>
        <taxon>Burkholderiaceae</taxon>
        <taxon>Burkholderia</taxon>
        <taxon>Burkholderia cepacia complex</taxon>
    </lineage>
</organism>
<evidence type="ECO:0000313" key="2">
    <source>
        <dbReference type="Proteomes" id="UP000238655"/>
    </source>
</evidence>
<dbReference type="RefSeq" id="WP_089441248.1">
    <property type="nucleotide sequence ID" value="NZ_CM009575.1"/>
</dbReference>
<accession>A0A2S5DWL5</accession>